<dbReference type="InterPro" id="IPR002818">
    <property type="entry name" value="DJ-1/PfpI"/>
</dbReference>
<evidence type="ECO:0000313" key="3">
    <source>
        <dbReference type="Proteomes" id="UP000326687"/>
    </source>
</evidence>
<dbReference type="Proteomes" id="UP000326687">
    <property type="component" value="Unassembled WGS sequence"/>
</dbReference>
<dbReference type="EMBL" id="VXDD01000003">
    <property type="protein sequence ID" value="KAB0301724.1"/>
    <property type="molecule type" value="Genomic_DNA"/>
</dbReference>
<keyword evidence="2" id="KW-0456">Lyase</keyword>
<dbReference type="EC" id="4.2.1.-" evidence="2"/>
<dbReference type="GO" id="GO:0016829">
    <property type="term" value="F:lyase activity"/>
    <property type="evidence" value="ECO:0007669"/>
    <property type="project" value="UniProtKB-KW"/>
</dbReference>
<protein>
    <submittedName>
        <fullName evidence="2">Isoprenoid biosynthesis glyoxalase ElbB</fullName>
        <ecNumber evidence="2">4.2.1.-</ecNumber>
    </submittedName>
</protein>
<dbReference type="AlphaFoldDB" id="A0A5N3S4F6"/>
<dbReference type="RefSeq" id="WP_150897237.1">
    <property type="nucleotide sequence ID" value="NZ_VXDD01000003.1"/>
</dbReference>
<dbReference type="Pfam" id="PF01965">
    <property type="entry name" value="DJ-1_PfpI"/>
    <property type="match status" value="1"/>
</dbReference>
<dbReference type="SUPFAM" id="SSF52317">
    <property type="entry name" value="Class I glutamine amidotransferase-like"/>
    <property type="match status" value="1"/>
</dbReference>
<proteinExistence type="predicted"/>
<dbReference type="InterPro" id="IPR029062">
    <property type="entry name" value="Class_I_gatase-like"/>
</dbReference>
<sequence>MRAAKNIAIILSGSGVFDGTEIHEAVLTFLSLEKHGISYDTFAPDIVQAHVVNHMTGEVSDEKRNVLVESNRLSRGATKALSELNTEAYDALVLIGGFGAAKNLSTFAFDGESYSVNEDVSDVIKAFNQQSKYIVAMCIAPMVLAKTISNAELTIGNDKEIGSTIESVSANKHVVTDATSSHADDSSKIITTPAYMLANNLQELELGINDAISKLSDRIKSV</sequence>
<reference evidence="2 3" key="1">
    <citation type="submission" date="2019-09" db="EMBL/GenBank/DDBJ databases">
        <title>Vibrio Fortis S7-72.</title>
        <authorList>
            <person name="Das S.K."/>
        </authorList>
    </citation>
    <scope>NUCLEOTIDE SEQUENCE [LARGE SCALE GENOMIC DNA]</scope>
    <source>
        <strain evidence="2 3">S7-72</strain>
    </source>
</reference>
<dbReference type="Gene3D" id="3.40.50.880">
    <property type="match status" value="1"/>
</dbReference>
<gene>
    <name evidence="2" type="primary">elbB</name>
    <name evidence="2" type="ORF">F2Z80_22045</name>
</gene>
<dbReference type="NCBIfam" id="NF008747">
    <property type="entry name" value="PRK11780.1"/>
    <property type="match status" value="1"/>
</dbReference>
<accession>A0A5N3S4F6</accession>
<dbReference type="PANTHER" id="PTHR10224">
    <property type="entry name" value="ES1 PROTEIN HOMOLOG, MITOCHONDRIAL"/>
    <property type="match status" value="1"/>
</dbReference>
<dbReference type="PANTHER" id="PTHR10224:SF12">
    <property type="entry name" value="GLYOXALASE ELBB"/>
    <property type="match status" value="1"/>
</dbReference>
<evidence type="ECO:0000259" key="1">
    <source>
        <dbReference type="Pfam" id="PF01965"/>
    </source>
</evidence>
<feature type="domain" description="DJ-1/PfpI" evidence="1">
    <location>
        <begin position="16"/>
        <end position="147"/>
    </location>
</feature>
<name>A0A5N3S4F6_9VIBR</name>
<comment type="caution">
    <text evidence="2">The sequence shown here is derived from an EMBL/GenBank/DDBJ whole genome shotgun (WGS) entry which is preliminary data.</text>
</comment>
<evidence type="ECO:0000313" key="2">
    <source>
        <dbReference type="EMBL" id="KAB0301724.1"/>
    </source>
</evidence>
<organism evidence="2 3">
    <name type="scientific">Vibrio fortis</name>
    <dbReference type="NCBI Taxonomy" id="212667"/>
    <lineage>
        <taxon>Bacteria</taxon>
        <taxon>Pseudomonadati</taxon>
        <taxon>Pseudomonadota</taxon>
        <taxon>Gammaproteobacteria</taxon>
        <taxon>Vibrionales</taxon>
        <taxon>Vibrionaceae</taxon>
        <taxon>Vibrio</taxon>
    </lineage>
</organism>